<dbReference type="SUPFAM" id="SSF48498">
    <property type="entry name" value="Tetracyclin repressor-like, C-terminal domain"/>
    <property type="match status" value="1"/>
</dbReference>
<name>A0ABW2NWI0_9ACTN</name>
<accession>A0ABW2NWI0</accession>
<feature type="domain" description="HTH tetR-type" evidence="5">
    <location>
        <begin position="9"/>
        <end position="69"/>
    </location>
</feature>
<evidence type="ECO:0000256" key="1">
    <source>
        <dbReference type="ARBA" id="ARBA00023015"/>
    </source>
</evidence>
<evidence type="ECO:0000256" key="2">
    <source>
        <dbReference type="ARBA" id="ARBA00023125"/>
    </source>
</evidence>
<dbReference type="SUPFAM" id="SSF46689">
    <property type="entry name" value="Homeodomain-like"/>
    <property type="match status" value="1"/>
</dbReference>
<evidence type="ECO:0000259" key="5">
    <source>
        <dbReference type="PROSITE" id="PS50977"/>
    </source>
</evidence>
<dbReference type="Pfam" id="PF16925">
    <property type="entry name" value="TetR_C_13"/>
    <property type="match status" value="1"/>
</dbReference>
<evidence type="ECO:0000313" key="7">
    <source>
        <dbReference type="Proteomes" id="UP001596496"/>
    </source>
</evidence>
<gene>
    <name evidence="6" type="ORF">ACFQSB_00285</name>
</gene>
<reference evidence="7" key="1">
    <citation type="journal article" date="2019" name="Int. J. Syst. Evol. Microbiol.">
        <title>The Global Catalogue of Microorganisms (GCM) 10K type strain sequencing project: providing services to taxonomists for standard genome sequencing and annotation.</title>
        <authorList>
            <consortium name="The Broad Institute Genomics Platform"/>
            <consortium name="The Broad Institute Genome Sequencing Center for Infectious Disease"/>
            <person name="Wu L."/>
            <person name="Ma J."/>
        </authorList>
    </citation>
    <scope>NUCLEOTIDE SEQUENCE [LARGE SCALE GENOMIC DNA]</scope>
    <source>
        <strain evidence="7">CECT 7649</strain>
    </source>
</reference>
<protein>
    <submittedName>
        <fullName evidence="6">TetR/AcrR family transcriptional regulator</fullName>
    </submittedName>
</protein>
<dbReference type="Gene3D" id="1.10.357.10">
    <property type="entry name" value="Tetracycline Repressor, domain 2"/>
    <property type="match status" value="1"/>
</dbReference>
<dbReference type="Proteomes" id="UP001596496">
    <property type="component" value="Unassembled WGS sequence"/>
</dbReference>
<dbReference type="InterPro" id="IPR009057">
    <property type="entry name" value="Homeodomain-like_sf"/>
</dbReference>
<keyword evidence="2 4" id="KW-0238">DNA-binding</keyword>
<dbReference type="RefSeq" id="WP_380823651.1">
    <property type="nucleotide sequence ID" value="NZ_JBHTCG010000001.1"/>
</dbReference>
<dbReference type="PANTHER" id="PTHR47506">
    <property type="entry name" value="TRANSCRIPTIONAL REGULATORY PROTEIN"/>
    <property type="match status" value="1"/>
</dbReference>
<sequence length="208" mass="22428">MAERGRPRGFDRDLALRQAMLTFWEHGYESTSMADLTAAMGIASASIYACFGSKEHLFREAVELYGATQGAEPLRCLEASATAREGIARALRINADRFADPATPPGCMVVLSALTGTTANAGLRDFLAERRALVPSSFRRRLERGIEEGDVTPGTDIDAVAAFYATVLQGMAVQSRDGAGRTRLETIIDCALAAWTTLTSPRTPPSRQ</sequence>
<evidence type="ECO:0000256" key="3">
    <source>
        <dbReference type="ARBA" id="ARBA00023163"/>
    </source>
</evidence>
<dbReference type="Pfam" id="PF00440">
    <property type="entry name" value="TetR_N"/>
    <property type="match status" value="1"/>
</dbReference>
<dbReference type="InterPro" id="IPR011075">
    <property type="entry name" value="TetR_C"/>
</dbReference>
<comment type="caution">
    <text evidence="6">The sequence shown here is derived from an EMBL/GenBank/DDBJ whole genome shotgun (WGS) entry which is preliminary data.</text>
</comment>
<dbReference type="PROSITE" id="PS50977">
    <property type="entry name" value="HTH_TETR_2"/>
    <property type="match status" value="1"/>
</dbReference>
<dbReference type="InterPro" id="IPR036271">
    <property type="entry name" value="Tet_transcr_reg_TetR-rel_C_sf"/>
</dbReference>
<keyword evidence="1" id="KW-0805">Transcription regulation</keyword>
<dbReference type="InterPro" id="IPR001647">
    <property type="entry name" value="HTH_TetR"/>
</dbReference>
<dbReference type="Gene3D" id="1.10.10.60">
    <property type="entry name" value="Homeodomain-like"/>
    <property type="match status" value="1"/>
</dbReference>
<evidence type="ECO:0000256" key="4">
    <source>
        <dbReference type="PROSITE-ProRule" id="PRU00335"/>
    </source>
</evidence>
<evidence type="ECO:0000313" key="6">
    <source>
        <dbReference type="EMBL" id="MFC7380617.1"/>
    </source>
</evidence>
<dbReference type="EMBL" id="JBHTCG010000001">
    <property type="protein sequence ID" value="MFC7380617.1"/>
    <property type="molecule type" value="Genomic_DNA"/>
</dbReference>
<organism evidence="6 7">
    <name type="scientific">Sphaerisporangium rhizosphaerae</name>
    <dbReference type="NCBI Taxonomy" id="2269375"/>
    <lineage>
        <taxon>Bacteria</taxon>
        <taxon>Bacillati</taxon>
        <taxon>Actinomycetota</taxon>
        <taxon>Actinomycetes</taxon>
        <taxon>Streptosporangiales</taxon>
        <taxon>Streptosporangiaceae</taxon>
        <taxon>Sphaerisporangium</taxon>
    </lineage>
</organism>
<keyword evidence="3" id="KW-0804">Transcription</keyword>
<feature type="DNA-binding region" description="H-T-H motif" evidence="4">
    <location>
        <begin position="32"/>
        <end position="51"/>
    </location>
</feature>
<keyword evidence="7" id="KW-1185">Reference proteome</keyword>
<proteinExistence type="predicted"/>
<dbReference type="PANTHER" id="PTHR47506:SF1">
    <property type="entry name" value="HTH-TYPE TRANSCRIPTIONAL REGULATOR YJDC"/>
    <property type="match status" value="1"/>
</dbReference>